<dbReference type="RefSeq" id="WP_006714229.1">
    <property type="nucleotide sequence ID" value="NZ_AFWF01000278.1"/>
</dbReference>
<accession>F9S6W8</accession>
<dbReference type="Proteomes" id="UP000004605">
    <property type="component" value="Unassembled WGS sequence"/>
</dbReference>
<keyword evidence="1" id="KW-0812">Transmembrane</keyword>
<evidence type="ECO:0000256" key="1">
    <source>
        <dbReference type="SAM" id="Phobius"/>
    </source>
</evidence>
<name>F9S6W8_9VIBR</name>
<dbReference type="InterPro" id="IPR021306">
    <property type="entry name" value="DUF2878"/>
</dbReference>
<dbReference type="Pfam" id="PF11086">
    <property type="entry name" value="DUF2878"/>
    <property type="match status" value="1"/>
</dbReference>
<feature type="transmembrane region" description="Helical" evidence="1">
    <location>
        <begin position="108"/>
        <end position="127"/>
    </location>
</feature>
<keyword evidence="1" id="KW-0472">Membrane</keyword>
<dbReference type="AlphaFoldDB" id="F9S6W8"/>
<dbReference type="OrthoDB" id="6522758at2"/>
<reference evidence="2 3" key="1">
    <citation type="journal article" date="2012" name="Int. J. Syst. Evol. Microbiol.">
        <title>Vibrio caribbeanicus sp. nov., isolated from the marine sponge Scleritoderma cyanea.</title>
        <authorList>
            <person name="Hoffmann M."/>
            <person name="Monday S.R."/>
            <person name="Allard M.W."/>
            <person name="Strain E.A."/>
            <person name="Whittaker P."/>
            <person name="Naum M."/>
            <person name="McCarthy P.J."/>
            <person name="Lopez J.V."/>
            <person name="Fischer M."/>
            <person name="Brown E.W."/>
        </authorList>
    </citation>
    <scope>NUCLEOTIDE SEQUENCE [LARGE SCALE GENOMIC DNA]</scope>
    <source>
        <strain evidence="2 3">ATCC 700023</strain>
    </source>
</reference>
<evidence type="ECO:0000313" key="3">
    <source>
        <dbReference type="Proteomes" id="UP000004605"/>
    </source>
</evidence>
<evidence type="ECO:0000313" key="2">
    <source>
        <dbReference type="EMBL" id="EGU32249.1"/>
    </source>
</evidence>
<comment type="caution">
    <text evidence="2">The sequence shown here is derived from an EMBL/GenBank/DDBJ whole genome shotgun (WGS) entry which is preliminary data.</text>
</comment>
<feature type="transmembrane region" description="Helical" evidence="1">
    <location>
        <begin position="30"/>
        <end position="49"/>
    </location>
</feature>
<feature type="transmembrane region" description="Helical" evidence="1">
    <location>
        <begin position="6"/>
        <end position="23"/>
    </location>
</feature>
<keyword evidence="3" id="KW-1185">Reference proteome</keyword>
<keyword evidence="1" id="KW-1133">Transmembrane helix</keyword>
<proteinExistence type="predicted"/>
<gene>
    <name evidence="2" type="ORF">VII00023_15176</name>
</gene>
<feature type="transmembrane region" description="Helical" evidence="1">
    <location>
        <begin position="69"/>
        <end position="96"/>
    </location>
</feature>
<protein>
    <recommendedName>
        <fullName evidence="4">DUF2878 domain-containing protein</fullName>
    </recommendedName>
</protein>
<sequence>MSQFKSLLIASTWFQLIWFLAVVGSERWQWLALVCLLMTLALSVKFHPLNWQKWGALTLFGVGVDMVNASAGILIFNSFAIPLWLVVLWGMFMWYAQFLVPAVSRYPLILVSLVGGIAGSLSYIAGYKLGAVQFGYSTLFTFFWFFLVWVMVTLLCVRSLNNEKPSDA</sequence>
<organism evidence="2 3">
    <name type="scientific">Vibrio ichthyoenteri ATCC 700023</name>
    <dbReference type="NCBI Taxonomy" id="870968"/>
    <lineage>
        <taxon>Bacteria</taxon>
        <taxon>Pseudomonadati</taxon>
        <taxon>Pseudomonadota</taxon>
        <taxon>Gammaproteobacteria</taxon>
        <taxon>Vibrionales</taxon>
        <taxon>Vibrionaceae</taxon>
        <taxon>Vibrio</taxon>
    </lineage>
</organism>
<feature type="transmembrane region" description="Helical" evidence="1">
    <location>
        <begin position="139"/>
        <end position="157"/>
    </location>
</feature>
<dbReference type="EMBL" id="AFWF01000278">
    <property type="protein sequence ID" value="EGU32249.1"/>
    <property type="molecule type" value="Genomic_DNA"/>
</dbReference>
<evidence type="ECO:0008006" key="4">
    <source>
        <dbReference type="Google" id="ProtNLM"/>
    </source>
</evidence>